<evidence type="ECO:0000313" key="11">
    <source>
        <dbReference type="Proteomes" id="UP001428341"/>
    </source>
</evidence>
<keyword evidence="11" id="KW-1185">Reference proteome</keyword>
<dbReference type="Gene3D" id="3.30.160.60">
    <property type="entry name" value="Classic Zinc Finger"/>
    <property type="match status" value="1"/>
</dbReference>
<evidence type="ECO:0000256" key="2">
    <source>
        <dbReference type="ARBA" id="ARBA00022473"/>
    </source>
</evidence>
<protein>
    <recommendedName>
        <fullName evidence="9">SOSEKI DIX-like domain-containing protein</fullName>
    </recommendedName>
</protein>
<keyword evidence="6" id="KW-0131">Cell cycle</keyword>
<keyword evidence="5" id="KW-0472">Membrane</keyword>
<feature type="region of interest" description="Disordered" evidence="8">
    <location>
        <begin position="289"/>
        <end position="321"/>
    </location>
</feature>
<dbReference type="PANTHER" id="PTHR31083:SF5">
    <property type="entry name" value="PROTEIN SOSEKI 1"/>
    <property type="match status" value="1"/>
</dbReference>
<accession>A0AAP0M0Q2</accession>
<evidence type="ECO:0000256" key="4">
    <source>
        <dbReference type="ARBA" id="ARBA00022618"/>
    </source>
</evidence>
<comment type="similarity">
    <text evidence="7">Belongs to the SOSEKI family.</text>
</comment>
<comment type="subcellular location">
    <subcellularLocation>
        <location evidence="1">Cell membrane</location>
        <topology evidence="1">Peripheral membrane protein</topology>
        <orientation evidence="1">Cytoplasmic side</orientation>
    </subcellularLocation>
</comment>
<gene>
    <name evidence="10" type="ORF">WN944_020764</name>
</gene>
<dbReference type="Pfam" id="PF06136">
    <property type="entry name" value="SOK"/>
    <property type="match status" value="1"/>
</dbReference>
<dbReference type="PANTHER" id="PTHR31083">
    <property type="entry name" value="UPSTREAM OF FLC PROTEIN (DUF966)"/>
    <property type="match status" value="1"/>
</dbReference>
<feature type="region of interest" description="Disordered" evidence="8">
    <location>
        <begin position="494"/>
        <end position="553"/>
    </location>
</feature>
<evidence type="ECO:0000256" key="7">
    <source>
        <dbReference type="ARBA" id="ARBA00024211"/>
    </source>
</evidence>
<evidence type="ECO:0000256" key="5">
    <source>
        <dbReference type="ARBA" id="ARBA00023136"/>
    </source>
</evidence>
<dbReference type="GO" id="GO:0005886">
    <property type="term" value="C:plasma membrane"/>
    <property type="evidence" value="ECO:0007669"/>
    <property type="project" value="UniProtKB-SubCell"/>
</dbReference>
<dbReference type="InterPro" id="IPR048351">
    <property type="entry name" value="SOK_DIX"/>
</dbReference>
<feature type="compositionally biased region" description="Polar residues" evidence="8">
    <location>
        <begin position="175"/>
        <end position="186"/>
    </location>
</feature>
<feature type="compositionally biased region" description="Low complexity" evidence="8">
    <location>
        <begin position="510"/>
        <end position="553"/>
    </location>
</feature>
<proteinExistence type="inferred from homology"/>
<comment type="caution">
    <text evidence="10">The sequence shown here is derived from an EMBL/GenBank/DDBJ whole genome shotgun (WGS) entry which is preliminary data.</text>
</comment>
<feature type="region of interest" description="Disordered" evidence="8">
    <location>
        <begin position="434"/>
        <end position="459"/>
    </location>
</feature>
<organism evidence="10 11">
    <name type="scientific">Citrus x changshan-huyou</name>
    <dbReference type="NCBI Taxonomy" id="2935761"/>
    <lineage>
        <taxon>Eukaryota</taxon>
        <taxon>Viridiplantae</taxon>
        <taxon>Streptophyta</taxon>
        <taxon>Embryophyta</taxon>
        <taxon>Tracheophyta</taxon>
        <taxon>Spermatophyta</taxon>
        <taxon>Magnoliopsida</taxon>
        <taxon>eudicotyledons</taxon>
        <taxon>Gunneridae</taxon>
        <taxon>Pentapetalae</taxon>
        <taxon>rosids</taxon>
        <taxon>malvids</taxon>
        <taxon>Sapindales</taxon>
        <taxon>Rutaceae</taxon>
        <taxon>Aurantioideae</taxon>
        <taxon>Citrus</taxon>
    </lineage>
</organism>
<dbReference type="GO" id="GO:0051258">
    <property type="term" value="P:protein polymerization"/>
    <property type="evidence" value="ECO:0007669"/>
    <property type="project" value="UniProtKB-ARBA"/>
</dbReference>
<evidence type="ECO:0000256" key="8">
    <source>
        <dbReference type="SAM" id="MobiDB-lite"/>
    </source>
</evidence>
<evidence type="ECO:0000259" key="9">
    <source>
        <dbReference type="Pfam" id="PF06136"/>
    </source>
</evidence>
<dbReference type="InterPro" id="IPR010369">
    <property type="entry name" value="SOK"/>
</dbReference>
<keyword evidence="3" id="KW-1003">Cell membrane</keyword>
<evidence type="ECO:0000256" key="6">
    <source>
        <dbReference type="ARBA" id="ARBA00023306"/>
    </source>
</evidence>
<evidence type="ECO:0000313" key="10">
    <source>
        <dbReference type="EMBL" id="KAK9189357.1"/>
    </source>
</evidence>
<name>A0AAP0M0Q2_9ROSI</name>
<dbReference type="GO" id="GO:0051301">
    <property type="term" value="P:cell division"/>
    <property type="evidence" value="ECO:0007669"/>
    <property type="project" value="UniProtKB-KW"/>
</dbReference>
<dbReference type="AlphaFoldDB" id="A0AAP0M0Q2"/>
<feature type="region of interest" description="Disordered" evidence="8">
    <location>
        <begin position="165"/>
        <end position="186"/>
    </location>
</feature>
<keyword evidence="4" id="KW-0132">Cell division</keyword>
<dbReference type="Proteomes" id="UP001428341">
    <property type="component" value="Unassembled WGS sequence"/>
</dbReference>
<reference evidence="10 11" key="1">
    <citation type="submission" date="2024-05" db="EMBL/GenBank/DDBJ databases">
        <title>Haplotype-resolved chromosome-level genome assembly of Huyou (Citrus changshanensis).</title>
        <authorList>
            <person name="Miao C."/>
            <person name="Chen W."/>
            <person name="Wu Y."/>
            <person name="Wang L."/>
            <person name="Zhao S."/>
            <person name="Grierson D."/>
            <person name="Xu C."/>
            <person name="Chen K."/>
        </authorList>
    </citation>
    <scope>NUCLEOTIDE SEQUENCE [LARGE SCALE GENOMIC DNA]</scope>
    <source>
        <strain evidence="10">01-14</strain>
        <tissue evidence="10">Leaf</tissue>
    </source>
</reference>
<evidence type="ECO:0000256" key="3">
    <source>
        <dbReference type="ARBA" id="ARBA00022475"/>
    </source>
</evidence>
<sequence>MEGGGGGGKVINNNINNGGEVRRIHIVYFLSRLGQVDHPHLIRVHHLSRNGVYLRDVKRWLAEVRGKDMPEAFSWSYKRRYKSGYVWQDLLNDDLITPISDNEYVLKGSESLHLPCCTTTFDTCNLYDDEKNKVGMLRNDEEAITAEQQKQPACSLTEVKEEEIQQLEDPKMETPRSQSHVQEQESSPVYAYAYGSACLERSTLTDDTMSMKHEREDTNYNINHINLNKLVPTSLTQKSKLLDYSYSYSSTSSSPSFYSGLLNKKKSKKTAENNNNYYCNNKDSIIQKKGTLPSSSSSSSSKSNKKLSSSSSKSNKKLSSSSSSAQFAKSKSCSNGASNILRNLMKCGAVDTKNGVVVNVNRPPAAVVESKPNTTRLSKSVNLPPAVLDTTGDNDGALNLICRGDQHQLGGSARFFVTTTSTWNNQHHPLYGARKSFDGTTSTTASNNKKKDGFAGPKPVSSAYHYNYKPVGGPTCSQCGKLFKPEKLQKHMKSCKGMKASSKSSTTAEPVSFEKTSSSSSGPPQSLRSTNLSPQPQSSGQEPSTSSSYLLTN</sequence>
<feature type="compositionally biased region" description="Low complexity" evidence="8">
    <location>
        <begin position="294"/>
        <end position="321"/>
    </location>
</feature>
<feature type="domain" description="SOSEKI DIX-like" evidence="9">
    <location>
        <begin position="25"/>
        <end position="111"/>
    </location>
</feature>
<evidence type="ECO:0000256" key="1">
    <source>
        <dbReference type="ARBA" id="ARBA00004413"/>
    </source>
</evidence>
<dbReference type="EMBL" id="JBCGBO010000007">
    <property type="protein sequence ID" value="KAK9189357.1"/>
    <property type="molecule type" value="Genomic_DNA"/>
</dbReference>
<feature type="compositionally biased region" description="Basic and acidic residues" evidence="8">
    <location>
        <begin position="165"/>
        <end position="174"/>
    </location>
</feature>
<keyword evidence="2" id="KW-0217">Developmental protein</keyword>